<reference evidence="1 2" key="1">
    <citation type="submission" date="2019-03" db="EMBL/GenBank/DDBJ databases">
        <title>Genomic Encyclopedia of Type Strains, Phase III (KMG-III): the genomes of soil and plant-associated and newly described type strains.</title>
        <authorList>
            <person name="Whitman W."/>
        </authorList>
    </citation>
    <scope>NUCLEOTIDE SEQUENCE [LARGE SCALE GENOMIC DNA]</scope>
    <source>
        <strain evidence="1 2">CECT 8976</strain>
    </source>
</reference>
<dbReference type="RefSeq" id="WP_133681007.1">
    <property type="nucleotide sequence ID" value="NZ_SNZP01000008.1"/>
</dbReference>
<keyword evidence="2" id="KW-1185">Reference proteome</keyword>
<organism evidence="1 2">
    <name type="scientific">Paludibacterium purpuratum</name>
    <dbReference type="NCBI Taxonomy" id="1144873"/>
    <lineage>
        <taxon>Bacteria</taxon>
        <taxon>Pseudomonadati</taxon>
        <taxon>Pseudomonadota</taxon>
        <taxon>Betaproteobacteria</taxon>
        <taxon>Neisseriales</taxon>
        <taxon>Chromobacteriaceae</taxon>
        <taxon>Paludibacterium</taxon>
    </lineage>
</organism>
<evidence type="ECO:0000313" key="2">
    <source>
        <dbReference type="Proteomes" id="UP000295611"/>
    </source>
</evidence>
<dbReference type="Proteomes" id="UP000295611">
    <property type="component" value="Unassembled WGS sequence"/>
</dbReference>
<gene>
    <name evidence="1" type="ORF">DFP86_10832</name>
</gene>
<dbReference type="OrthoDB" id="8613588at2"/>
<name>A0A4R7B681_9NEIS</name>
<dbReference type="EMBL" id="SNZP01000008">
    <property type="protein sequence ID" value="TDR78315.1"/>
    <property type="molecule type" value="Genomic_DNA"/>
</dbReference>
<evidence type="ECO:0000313" key="1">
    <source>
        <dbReference type="EMBL" id="TDR78315.1"/>
    </source>
</evidence>
<proteinExistence type="predicted"/>
<sequence>MPTSHAGDNPGLQRIFGPAAEKGGVTLTAIRRRAQRQLSKFDQFAREQLEQRDVTLPPGIGLVSCPSCSLTLDCDHPQTEVLRQWIDGNVRLAKNFKEVEVLFEMLRAAETPGQTFPSTSCFHIGLTSAGPVAYFQEHICPPQGSA</sequence>
<accession>A0A4R7B681</accession>
<protein>
    <submittedName>
        <fullName evidence="1">Uncharacterized protein</fullName>
    </submittedName>
</protein>
<comment type="caution">
    <text evidence="1">The sequence shown here is derived from an EMBL/GenBank/DDBJ whole genome shotgun (WGS) entry which is preliminary data.</text>
</comment>
<dbReference type="AlphaFoldDB" id="A0A4R7B681"/>